<organism evidence="2 3">
    <name type="scientific">Punica granatum</name>
    <name type="common">Pomegranate</name>
    <dbReference type="NCBI Taxonomy" id="22663"/>
    <lineage>
        <taxon>Eukaryota</taxon>
        <taxon>Viridiplantae</taxon>
        <taxon>Streptophyta</taxon>
        <taxon>Embryophyta</taxon>
        <taxon>Tracheophyta</taxon>
        <taxon>Spermatophyta</taxon>
        <taxon>Magnoliopsida</taxon>
        <taxon>eudicotyledons</taxon>
        <taxon>Gunneridae</taxon>
        <taxon>Pentapetalae</taxon>
        <taxon>rosids</taxon>
        <taxon>malvids</taxon>
        <taxon>Myrtales</taxon>
        <taxon>Lythraceae</taxon>
        <taxon>Punica</taxon>
    </lineage>
</organism>
<comment type="caution">
    <text evidence="2">The sequence shown here is derived from an EMBL/GenBank/DDBJ whole genome shotgun (WGS) entry which is preliminary data.</text>
</comment>
<evidence type="ECO:0000256" key="1">
    <source>
        <dbReference type="SAM" id="MobiDB-lite"/>
    </source>
</evidence>
<reference evidence="2 3" key="1">
    <citation type="submission" date="2017-11" db="EMBL/GenBank/DDBJ databases">
        <title>De-novo sequencing of pomegranate (Punica granatum L.) genome.</title>
        <authorList>
            <person name="Akparov Z."/>
            <person name="Amiraslanov A."/>
            <person name="Hajiyeva S."/>
            <person name="Abbasov M."/>
            <person name="Kaur K."/>
            <person name="Hamwieh A."/>
            <person name="Solovyev V."/>
            <person name="Salamov A."/>
            <person name="Braich B."/>
            <person name="Kosarev P."/>
            <person name="Mahmoud A."/>
            <person name="Hajiyev E."/>
            <person name="Babayeva S."/>
            <person name="Izzatullayeva V."/>
            <person name="Mammadov A."/>
            <person name="Mammadov A."/>
            <person name="Sharifova S."/>
            <person name="Ojaghi J."/>
            <person name="Eynullazada K."/>
            <person name="Bayramov B."/>
            <person name="Abdulazimova A."/>
            <person name="Shahmuradov I."/>
        </authorList>
    </citation>
    <scope>NUCLEOTIDE SEQUENCE [LARGE SCALE GENOMIC DNA]</scope>
    <source>
        <strain evidence="3">cv. AG2017</strain>
        <tissue evidence="2">Leaf</tissue>
    </source>
</reference>
<gene>
    <name evidence="2" type="ORF">CRG98_003529</name>
</gene>
<dbReference type="EMBL" id="PGOL01000130">
    <property type="protein sequence ID" value="PKI76168.1"/>
    <property type="molecule type" value="Genomic_DNA"/>
</dbReference>
<dbReference type="AlphaFoldDB" id="A0A2I0L643"/>
<dbReference type="Proteomes" id="UP000233551">
    <property type="component" value="Unassembled WGS sequence"/>
</dbReference>
<evidence type="ECO:0000313" key="3">
    <source>
        <dbReference type="Proteomes" id="UP000233551"/>
    </source>
</evidence>
<sequence>MTLVVTSCEPFYADLRIICCPPAIFHHFHTHQVRRKSSTSHGTAVVKPVPTGPYIAETMLMFSRVMVFVILTLLLGHNVATESYEVLYGHDHLKVLDELGKDGPVLLGPVFSSSGTTELASPCTPTSSPKASEDGSSNSLSGLIRETNSTDRPSSGILTKSGM</sequence>
<feature type="region of interest" description="Disordered" evidence="1">
    <location>
        <begin position="115"/>
        <end position="163"/>
    </location>
</feature>
<proteinExistence type="predicted"/>
<evidence type="ECO:0000313" key="2">
    <source>
        <dbReference type="EMBL" id="PKI76168.1"/>
    </source>
</evidence>
<protein>
    <submittedName>
        <fullName evidence="2">Uncharacterized protein</fullName>
    </submittedName>
</protein>
<accession>A0A2I0L643</accession>
<keyword evidence="3" id="KW-1185">Reference proteome</keyword>
<name>A0A2I0L643_PUNGR</name>